<reference evidence="2" key="2">
    <citation type="submission" date="2015-01" db="EMBL/GenBank/DDBJ databases">
        <title>Evolutionary Origins and Diversification of the Mycorrhizal Mutualists.</title>
        <authorList>
            <consortium name="DOE Joint Genome Institute"/>
            <consortium name="Mycorrhizal Genomics Consortium"/>
            <person name="Kohler A."/>
            <person name="Kuo A."/>
            <person name="Nagy L.G."/>
            <person name="Floudas D."/>
            <person name="Copeland A."/>
            <person name="Barry K.W."/>
            <person name="Cichocki N."/>
            <person name="Veneault-Fourrey C."/>
            <person name="LaButti K."/>
            <person name="Lindquist E.A."/>
            <person name="Lipzen A."/>
            <person name="Lundell T."/>
            <person name="Morin E."/>
            <person name="Murat C."/>
            <person name="Riley R."/>
            <person name="Ohm R."/>
            <person name="Sun H."/>
            <person name="Tunlid A."/>
            <person name="Henrissat B."/>
            <person name="Grigoriev I.V."/>
            <person name="Hibbett D.S."/>
            <person name="Martin F."/>
        </authorList>
    </citation>
    <scope>NUCLEOTIDE SEQUENCE [LARGE SCALE GENOMIC DNA]</scope>
    <source>
        <strain evidence="2">441</strain>
    </source>
</reference>
<gene>
    <name evidence="1" type="ORF">PISMIDRAFT_459038</name>
</gene>
<evidence type="ECO:0000313" key="2">
    <source>
        <dbReference type="Proteomes" id="UP000054018"/>
    </source>
</evidence>
<protein>
    <submittedName>
        <fullName evidence="1">Uncharacterized protein</fullName>
    </submittedName>
</protein>
<evidence type="ECO:0000313" key="1">
    <source>
        <dbReference type="EMBL" id="KIK23380.1"/>
    </source>
</evidence>
<organism evidence="1 2">
    <name type="scientific">Pisolithus microcarpus 441</name>
    <dbReference type="NCBI Taxonomy" id="765257"/>
    <lineage>
        <taxon>Eukaryota</taxon>
        <taxon>Fungi</taxon>
        <taxon>Dikarya</taxon>
        <taxon>Basidiomycota</taxon>
        <taxon>Agaricomycotina</taxon>
        <taxon>Agaricomycetes</taxon>
        <taxon>Agaricomycetidae</taxon>
        <taxon>Boletales</taxon>
        <taxon>Sclerodermatineae</taxon>
        <taxon>Pisolithaceae</taxon>
        <taxon>Pisolithus</taxon>
    </lineage>
</organism>
<name>A0A0C9YEU5_9AGAM</name>
<proteinExistence type="predicted"/>
<sequence>MRWAPIVRIQTYQSSMYMADHETYRPPVTVFHLGLAHVRCCRVPFPFDQPNPSSMEVCWLLAADGFTCFFFPNRYYGTIQIEERPGRSSPSPRSVRAI</sequence>
<dbReference type="EMBL" id="KN833726">
    <property type="protein sequence ID" value="KIK23380.1"/>
    <property type="molecule type" value="Genomic_DNA"/>
</dbReference>
<dbReference type="HOGENOM" id="CLU_2334480_0_0_1"/>
<keyword evidence="2" id="KW-1185">Reference proteome</keyword>
<dbReference type="Proteomes" id="UP000054018">
    <property type="component" value="Unassembled WGS sequence"/>
</dbReference>
<accession>A0A0C9YEU5</accession>
<reference evidence="1 2" key="1">
    <citation type="submission" date="2014-04" db="EMBL/GenBank/DDBJ databases">
        <authorList>
            <consortium name="DOE Joint Genome Institute"/>
            <person name="Kuo A."/>
            <person name="Kohler A."/>
            <person name="Costa M.D."/>
            <person name="Nagy L.G."/>
            <person name="Floudas D."/>
            <person name="Copeland A."/>
            <person name="Barry K.W."/>
            <person name="Cichocki N."/>
            <person name="Veneault-Fourrey C."/>
            <person name="LaButti K."/>
            <person name="Lindquist E.A."/>
            <person name="Lipzen A."/>
            <person name="Lundell T."/>
            <person name="Morin E."/>
            <person name="Murat C."/>
            <person name="Sun H."/>
            <person name="Tunlid A."/>
            <person name="Henrissat B."/>
            <person name="Grigoriev I.V."/>
            <person name="Hibbett D.S."/>
            <person name="Martin F."/>
            <person name="Nordberg H.P."/>
            <person name="Cantor M.N."/>
            <person name="Hua S.X."/>
        </authorList>
    </citation>
    <scope>NUCLEOTIDE SEQUENCE [LARGE SCALE GENOMIC DNA]</scope>
    <source>
        <strain evidence="1 2">441</strain>
    </source>
</reference>
<dbReference type="AlphaFoldDB" id="A0A0C9YEU5"/>